<name>A0A2U9R2M8_PICKU</name>
<evidence type="ECO:0000256" key="2">
    <source>
        <dbReference type="ARBA" id="ARBA00004308"/>
    </source>
</evidence>
<dbReference type="FunFam" id="1.50.10.20:FF:000006">
    <property type="entry name" value="Mannan endo-1,6-alpha-mannosidase"/>
    <property type="match status" value="1"/>
</dbReference>
<keyword evidence="5" id="KW-0732">Signal</keyword>
<dbReference type="Gene3D" id="1.50.10.20">
    <property type="match status" value="1"/>
</dbReference>
<feature type="transmembrane region" description="Helical" evidence="11">
    <location>
        <begin position="21"/>
        <end position="38"/>
    </location>
</feature>
<keyword evidence="11" id="KW-1133">Transmembrane helix</keyword>
<dbReference type="InterPro" id="IPR005198">
    <property type="entry name" value="Glyco_hydro_76"/>
</dbReference>
<evidence type="ECO:0000256" key="8">
    <source>
        <dbReference type="ARBA" id="ARBA00023180"/>
    </source>
</evidence>
<dbReference type="InterPro" id="IPR014480">
    <property type="entry name" value="Mannan-1_6-alpha_mannosidase"/>
</dbReference>
<proteinExistence type="inferred from homology"/>
<evidence type="ECO:0000256" key="11">
    <source>
        <dbReference type="SAM" id="Phobius"/>
    </source>
</evidence>
<keyword evidence="13" id="KW-1185">Reference proteome</keyword>
<evidence type="ECO:0000256" key="7">
    <source>
        <dbReference type="ARBA" id="ARBA00023136"/>
    </source>
</evidence>
<evidence type="ECO:0000256" key="3">
    <source>
        <dbReference type="ARBA" id="ARBA00009699"/>
    </source>
</evidence>
<keyword evidence="9" id="KW-0326">Glycosidase</keyword>
<dbReference type="OrthoDB" id="4187847at2759"/>
<dbReference type="Proteomes" id="UP000249293">
    <property type="component" value="Chromosome 2"/>
</dbReference>
<evidence type="ECO:0000256" key="9">
    <source>
        <dbReference type="ARBA" id="ARBA00023295"/>
    </source>
</evidence>
<reference evidence="12 13" key="1">
    <citation type="submission" date="2018-06" db="EMBL/GenBank/DDBJ databases">
        <title>Population genomics shows no distinction between pathogenic Candida krusei and environmental Pichia kudriavzevii: One species, four names.</title>
        <authorList>
            <person name="Douglass A.P."/>
            <person name="Offei B."/>
            <person name="Braun-Galleani S."/>
            <person name="Coughlan A.Y."/>
            <person name="Martos A."/>
            <person name="Ortiz-Merino R.A."/>
            <person name="Byrne K.P."/>
            <person name="Wolfe K.H."/>
        </authorList>
    </citation>
    <scope>NUCLEOTIDE SEQUENCE [LARGE SCALE GENOMIC DNA]</scope>
    <source>
        <strain evidence="12 13">CBS573</strain>
    </source>
</reference>
<dbReference type="GO" id="GO:0071555">
    <property type="term" value="P:cell wall organization"/>
    <property type="evidence" value="ECO:0007669"/>
    <property type="project" value="UniProtKB-KW"/>
</dbReference>
<evidence type="ECO:0000256" key="4">
    <source>
        <dbReference type="ARBA" id="ARBA00012350"/>
    </source>
</evidence>
<evidence type="ECO:0000256" key="10">
    <source>
        <dbReference type="ARBA" id="ARBA00023316"/>
    </source>
</evidence>
<comment type="similarity">
    <text evidence="3">Belongs to the glycosyl hydrolase 76 family.</text>
</comment>
<evidence type="ECO:0000256" key="1">
    <source>
        <dbReference type="ARBA" id="ARBA00001452"/>
    </source>
</evidence>
<evidence type="ECO:0000256" key="6">
    <source>
        <dbReference type="ARBA" id="ARBA00022801"/>
    </source>
</evidence>
<dbReference type="VEuPathDB" id="FungiDB:C5L36_0B08180"/>
<keyword evidence="8" id="KW-0325">Glycoprotein</keyword>
<dbReference type="EMBL" id="CP028774">
    <property type="protein sequence ID" value="AWU75572.1"/>
    <property type="molecule type" value="Genomic_DNA"/>
</dbReference>
<dbReference type="RefSeq" id="XP_029321049.1">
    <property type="nucleotide sequence ID" value="XM_029465190.1"/>
</dbReference>
<protein>
    <recommendedName>
        <fullName evidence="4">mannan endo-1,6-alpha-mannosidase</fullName>
        <ecNumber evidence="4">3.2.1.101</ecNumber>
    </recommendedName>
</protein>
<dbReference type="AlphaFoldDB" id="A0A2U9R2M8"/>
<dbReference type="PANTHER" id="PTHR12145">
    <property type="entry name" value="MANNAN ENDO-1,6-ALPHA-MANNOSIDASE DCW1"/>
    <property type="match status" value="1"/>
</dbReference>
<gene>
    <name evidence="12" type="ORF">C5L36_0B08180</name>
</gene>
<evidence type="ECO:0000313" key="12">
    <source>
        <dbReference type="EMBL" id="AWU75572.1"/>
    </source>
</evidence>
<evidence type="ECO:0000313" key="13">
    <source>
        <dbReference type="Proteomes" id="UP000249293"/>
    </source>
</evidence>
<dbReference type="GO" id="GO:0008496">
    <property type="term" value="F:mannan endo-1,6-alpha-mannosidase activity"/>
    <property type="evidence" value="ECO:0007669"/>
    <property type="project" value="UniProtKB-EC"/>
</dbReference>
<keyword evidence="7 11" id="KW-0472">Membrane</keyword>
<dbReference type="GO" id="GO:0009272">
    <property type="term" value="P:fungal-type cell wall biogenesis"/>
    <property type="evidence" value="ECO:0007669"/>
    <property type="project" value="TreeGrafter"/>
</dbReference>
<dbReference type="Pfam" id="PF03663">
    <property type="entry name" value="Glyco_hydro_76"/>
    <property type="match status" value="1"/>
</dbReference>
<keyword evidence="11" id="KW-0812">Transmembrane</keyword>
<dbReference type="GO" id="GO:0016052">
    <property type="term" value="P:carbohydrate catabolic process"/>
    <property type="evidence" value="ECO:0007669"/>
    <property type="project" value="InterPro"/>
</dbReference>
<dbReference type="EC" id="3.2.1.101" evidence="4"/>
<dbReference type="GeneID" id="40383337"/>
<dbReference type="KEGG" id="pkz:C5L36_0B08180"/>
<dbReference type="PANTHER" id="PTHR12145:SF36">
    <property type="entry name" value="MANNAN ENDO-1,6-ALPHA-MANNOSIDASE DCW1"/>
    <property type="match status" value="1"/>
</dbReference>
<comment type="catalytic activity">
    <reaction evidence="1">
        <text>Random hydrolysis of (1-&gt;6)-alpha-D-mannosidic linkages in unbranched (1-&gt;6)-mannans.</text>
        <dbReference type="EC" id="3.2.1.101"/>
    </reaction>
</comment>
<dbReference type="STRING" id="4909.A0A2U9R2M8"/>
<keyword evidence="6" id="KW-0378">Hydrolase</keyword>
<dbReference type="SUPFAM" id="SSF48208">
    <property type="entry name" value="Six-hairpin glycosidases"/>
    <property type="match status" value="1"/>
</dbReference>
<dbReference type="InterPro" id="IPR008928">
    <property type="entry name" value="6-hairpin_glycosidase_sf"/>
</dbReference>
<keyword evidence="10" id="KW-0961">Cell wall biogenesis/degradation</keyword>
<evidence type="ECO:0000256" key="5">
    <source>
        <dbReference type="ARBA" id="ARBA00022729"/>
    </source>
</evidence>
<dbReference type="GO" id="GO:0007117">
    <property type="term" value="P:budding cell bud growth"/>
    <property type="evidence" value="ECO:0007669"/>
    <property type="project" value="TreeGrafter"/>
</dbReference>
<dbReference type="GO" id="GO:0012505">
    <property type="term" value="C:endomembrane system"/>
    <property type="evidence" value="ECO:0007669"/>
    <property type="project" value="UniProtKB-SubCell"/>
</dbReference>
<comment type="subcellular location">
    <subcellularLocation>
        <location evidence="2">Endomembrane system</location>
    </subcellularLocation>
</comment>
<sequence>MYIYIYIYKWMYIYIRVYPPSFSWFLLSFQLVLIHTYFCLSCTTVGQDIHRHRHIHTVWNTRTKITMKLQHAALMVAGALASSATAIEVELGNEESVCNAATDLVDGIMDYYLGTRYAGTVGMFQQPYYWWEAGLVFGGMIDTWKFCNNDTYVGIIQEAIVHQKGPDNDFFNVENQTDVEANDDQVFWGFTVMEAAERGFPMYSNDENDVNYAQLAMNVYNNMAPRWDDQNCGGGLRWQILDTMNGWDYKSMISTGGVFALGARLARYTGDDSLKRSSKRILQWMKQSKFVVQNEGNDFYNVNDGAEIVHGACPVVNGALWSYNYALMLMGSAYLYNATGEQFWDNELGLFLGGLEHYMVNTTGGNTLYEYQCEKWQRCNNDQRAFRAVVARTLGEIYQLAPQYSERVLALIDSSAAGAAASCSGGSDGKTCGINWGINGWDGLYGLGEQISALEIIQNSLIPQVPPPCEEDTCGEKLASDVSIVVVPTPTIFRTFTTTNTVHKTATLIHSSVENVFYTGTTSSA</sequence>
<accession>A0A2U9R2M8</accession>
<organism evidence="12 13">
    <name type="scientific">Pichia kudriavzevii</name>
    <name type="common">Yeast</name>
    <name type="synonym">Issatchenkia orientalis</name>
    <dbReference type="NCBI Taxonomy" id="4909"/>
    <lineage>
        <taxon>Eukaryota</taxon>
        <taxon>Fungi</taxon>
        <taxon>Dikarya</taxon>
        <taxon>Ascomycota</taxon>
        <taxon>Saccharomycotina</taxon>
        <taxon>Pichiomycetes</taxon>
        <taxon>Pichiales</taxon>
        <taxon>Pichiaceae</taxon>
        <taxon>Pichia</taxon>
    </lineage>
</organism>